<dbReference type="HOGENOM" id="CLU_1962530_0_0_1"/>
<dbReference type="AlphaFoldDB" id="U5CXA7"/>
<name>U5CXA7_AMBTC</name>
<evidence type="ECO:0000313" key="2">
    <source>
        <dbReference type="Proteomes" id="UP000017836"/>
    </source>
</evidence>
<dbReference type="Gramene" id="ERN14560">
    <property type="protein sequence ID" value="ERN14560"/>
    <property type="gene ID" value="AMTR_s00038p00115200"/>
</dbReference>
<organism evidence="1 2">
    <name type="scientific">Amborella trichopoda</name>
    <dbReference type="NCBI Taxonomy" id="13333"/>
    <lineage>
        <taxon>Eukaryota</taxon>
        <taxon>Viridiplantae</taxon>
        <taxon>Streptophyta</taxon>
        <taxon>Embryophyta</taxon>
        <taxon>Tracheophyta</taxon>
        <taxon>Spermatophyta</taxon>
        <taxon>Magnoliopsida</taxon>
        <taxon>Amborellales</taxon>
        <taxon>Amborellaceae</taxon>
        <taxon>Amborella</taxon>
    </lineage>
</organism>
<proteinExistence type="predicted"/>
<dbReference type="Proteomes" id="UP000017836">
    <property type="component" value="Unassembled WGS sequence"/>
</dbReference>
<gene>
    <name evidence="1" type="ORF">AMTR_s00038p00115200</name>
</gene>
<evidence type="ECO:0000313" key="1">
    <source>
        <dbReference type="EMBL" id="ERN14560.1"/>
    </source>
</evidence>
<protein>
    <submittedName>
        <fullName evidence="1">Uncharacterized protein</fullName>
    </submittedName>
</protein>
<reference evidence="2" key="1">
    <citation type="journal article" date="2013" name="Science">
        <title>The Amborella genome and the evolution of flowering plants.</title>
        <authorList>
            <consortium name="Amborella Genome Project"/>
        </authorList>
    </citation>
    <scope>NUCLEOTIDE SEQUENCE [LARGE SCALE GENOMIC DNA]</scope>
</reference>
<sequence length="128" mass="14122">MLVKHKQDEYAKLIAPICKPPVADPGAAKCKHGDQHTPAIREDIQTGLGNVVCAKQCKRASVIVMLDSFPSALHRSIRRRVTSSRFRKTPILDKRIITIQKYQLGQGTLFCLPRRSPGPQACLGGIHA</sequence>
<accession>U5CXA7</accession>
<dbReference type="EMBL" id="KI392532">
    <property type="protein sequence ID" value="ERN14560.1"/>
    <property type="molecule type" value="Genomic_DNA"/>
</dbReference>
<keyword evidence="2" id="KW-1185">Reference proteome</keyword>